<organism evidence="1">
    <name type="scientific">Vitis vinifera</name>
    <name type="common">Grape</name>
    <dbReference type="NCBI Taxonomy" id="29760"/>
    <lineage>
        <taxon>Eukaryota</taxon>
        <taxon>Viridiplantae</taxon>
        <taxon>Streptophyta</taxon>
        <taxon>Embryophyta</taxon>
        <taxon>Tracheophyta</taxon>
        <taxon>Spermatophyta</taxon>
        <taxon>Magnoliopsida</taxon>
        <taxon>eudicotyledons</taxon>
        <taxon>Gunneridae</taxon>
        <taxon>Pentapetalae</taxon>
        <taxon>rosids</taxon>
        <taxon>Vitales</taxon>
        <taxon>Vitaceae</taxon>
        <taxon>Viteae</taxon>
        <taxon>Vitis</taxon>
    </lineage>
</organism>
<protein>
    <submittedName>
        <fullName evidence="1">Uncharacterized protein</fullName>
    </submittedName>
</protein>
<dbReference type="AlphaFoldDB" id="A5ACX7"/>
<sequence>MTFGENVKTAAAGALKRRSGLLRDNLRNSPKRKALLREKLKRRGVRMWKITVGDPRQNHCSWRSLSAVAPEGISEILGPETKPPRWETLSTAARYLKFEIIRPYLLLFRSELGRTLVYDTRAINRQK</sequence>
<evidence type="ECO:0000313" key="1">
    <source>
        <dbReference type="EMBL" id="CAN71127.1"/>
    </source>
</evidence>
<proteinExistence type="predicted"/>
<accession>A5ACX7</accession>
<dbReference type="EMBL" id="AM423449">
    <property type="protein sequence ID" value="CAN71127.1"/>
    <property type="molecule type" value="Genomic_DNA"/>
</dbReference>
<name>A5ACX7_VITVI</name>
<reference evidence="1" key="1">
    <citation type="journal article" date="2007" name="PLoS ONE">
        <title>The first genome sequence of an elite grapevine cultivar (Pinot noir Vitis vinifera L.): coping with a highly heterozygous genome.</title>
        <authorList>
            <person name="Velasco R."/>
            <person name="Zharkikh A."/>
            <person name="Troggio M."/>
            <person name="Cartwright D.A."/>
            <person name="Cestaro A."/>
            <person name="Pruss D."/>
            <person name="Pindo M."/>
            <person name="FitzGerald L.M."/>
            <person name="Vezzulli S."/>
            <person name="Reid J."/>
            <person name="Malacarne G."/>
            <person name="Iliev D."/>
            <person name="Coppola G."/>
            <person name="Wardell B."/>
            <person name="Micheletti D."/>
            <person name="Macalma T."/>
            <person name="Facci M."/>
            <person name="Mitchell J.T."/>
            <person name="Perazzolli M."/>
            <person name="Eldredge G."/>
            <person name="Gatto P."/>
            <person name="Oyzerski R."/>
            <person name="Moretto M."/>
            <person name="Gutin N."/>
            <person name="Stefanini M."/>
            <person name="Chen Y."/>
            <person name="Segala C."/>
            <person name="Davenport C."/>
            <person name="Dematte L."/>
            <person name="Mraz A."/>
            <person name="Battilana J."/>
            <person name="Stormo K."/>
            <person name="Costa F."/>
            <person name="Tao Q."/>
            <person name="Si-Ammour A."/>
            <person name="Harkins T."/>
            <person name="Lackey A."/>
            <person name="Perbost C."/>
            <person name="Taillon B."/>
            <person name="Stella A."/>
            <person name="Solovyev V."/>
            <person name="Fawcett J.A."/>
            <person name="Sterck L."/>
            <person name="Vandepoele K."/>
            <person name="Grando S.M."/>
            <person name="Toppo S."/>
            <person name="Moser C."/>
            <person name="Lanchbury J."/>
            <person name="Bogden R."/>
            <person name="Skolnick M."/>
            <person name="Sgaramella V."/>
            <person name="Bhatnagar S.K."/>
            <person name="Fontana P."/>
            <person name="Gutin A."/>
            <person name="Van de Peer Y."/>
            <person name="Salamini F."/>
            <person name="Viola R."/>
        </authorList>
    </citation>
    <scope>NUCLEOTIDE SEQUENCE</scope>
</reference>
<gene>
    <name evidence="1" type="ORF">VITISV_033757</name>
</gene>